<evidence type="ECO:0000256" key="7">
    <source>
        <dbReference type="RuleBase" id="RU000499"/>
    </source>
</evidence>
<dbReference type="PIRSF" id="PIRSF000303">
    <property type="entry name" value="Glutathion_perox"/>
    <property type="match status" value="1"/>
</dbReference>
<organism evidence="8 9">
    <name type="scientific">Littorina saxatilis</name>
    <dbReference type="NCBI Taxonomy" id="31220"/>
    <lineage>
        <taxon>Eukaryota</taxon>
        <taxon>Metazoa</taxon>
        <taxon>Spiralia</taxon>
        <taxon>Lophotrochozoa</taxon>
        <taxon>Mollusca</taxon>
        <taxon>Gastropoda</taxon>
        <taxon>Caenogastropoda</taxon>
        <taxon>Littorinimorpha</taxon>
        <taxon>Littorinoidea</taxon>
        <taxon>Littorinidae</taxon>
        <taxon>Littorina</taxon>
    </lineage>
</organism>
<evidence type="ECO:0000256" key="4">
    <source>
        <dbReference type="ARBA" id="ARBA00022559"/>
    </source>
</evidence>
<dbReference type="GO" id="GO:0004602">
    <property type="term" value="F:glutathione peroxidase activity"/>
    <property type="evidence" value="ECO:0007669"/>
    <property type="project" value="TreeGrafter"/>
</dbReference>
<comment type="caution">
    <text evidence="8">The sequence shown here is derived from an EMBL/GenBank/DDBJ whole genome shotgun (WGS) entry which is preliminary data.</text>
</comment>
<evidence type="ECO:0000256" key="5">
    <source>
        <dbReference type="ARBA" id="ARBA00022729"/>
    </source>
</evidence>
<keyword evidence="5" id="KW-0732">Signal</keyword>
<proteinExistence type="inferred from homology"/>
<protein>
    <recommendedName>
        <fullName evidence="7">Glutathione peroxidase</fullName>
    </recommendedName>
</protein>
<evidence type="ECO:0000256" key="2">
    <source>
        <dbReference type="ARBA" id="ARBA00006926"/>
    </source>
</evidence>
<evidence type="ECO:0000256" key="1">
    <source>
        <dbReference type="ARBA" id="ARBA00004613"/>
    </source>
</evidence>
<sequence>MSISHGDKPVPASSVTSFHQLSALLINGHVEALSRYEGRVCLVVNMATGDQATKQELTQLNELATALGPRGLCVLMFPCNQFGGLEPFNGDEIPLILHHVRPGSKFEPRFQLYAKCDVNGSRSSPVFEFLRFRLPQPIDDNMVMSRDLSPITWRPVTRSDVGWNYEKFLVSCEGQPVKRYSNRATMEVIRKDVEGQLKKIPKAVRDHLGLTSPEKQRLTFRDHIR</sequence>
<dbReference type="InterPro" id="IPR036249">
    <property type="entry name" value="Thioredoxin-like_sf"/>
</dbReference>
<dbReference type="InterPro" id="IPR000889">
    <property type="entry name" value="Glutathione_peroxidase"/>
</dbReference>
<dbReference type="Proteomes" id="UP001374579">
    <property type="component" value="Unassembled WGS sequence"/>
</dbReference>
<dbReference type="GO" id="GO:0005576">
    <property type="term" value="C:extracellular region"/>
    <property type="evidence" value="ECO:0007669"/>
    <property type="project" value="UniProtKB-SubCell"/>
</dbReference>
<evidence type="ECO:0000313" key="9">
    <source>
        <dbReference type="Proteomes" id="UP001374579"/>
    </source>
</evidence>
<keyword evidence="6 7" id="KW-0560">Oxidoreductase</keyword>
<dbReference type="PANTHER" id="PTHR11592:SF88">
    <property type="entry name" value="GLUTATHIONE PEROXIDASE-RELATED"/>
    <property type="match status" value="1"/>
</dbReference>
<keyword evidence="4 7" id="KW-0575">Peroxidase</keyword>
<reference evidence="8 9" key="1">
    <citation type="submission" date="2024-02" db="EMBL/GenBank/DDBJ databases">
        <title>Chromosome-scale genome assembly of the rough periwinkle Littorina saxatilis.</title>
        <authorList>
            <person name="De Jode A."/>
            <person name="Faria R."/>
            <person name="Formenti G."/>
            <person name="Sims Y."/>
            <person name="Smith T.P."/>
            <person name="Tracey A."/>
            <person name="Wood J.M.D."/>
            <person name="Zagrodzka Z.B."/>
            <person name="Johannesson K."/>
            <person name="Butlin R.K."/>
            <person name="Leder E.H."/>
        </authorList>
    </citation>
    <scope>NUCLEOTIDE SEQUENCE [LARGE SCALE GENOMIC DNA]</scope>
    <source>
        <strain evidence="8">Snail1</strain>
        <tissue evidence="8">Muscle</tissue>
    </source>
</reference>
<evidence type="ECO:0000256" key="3">
    <source>
        <dbReference type="ARBA" id="ARBA00022525"/>
    </source>
</evidence>
<evidence type="ECO:0000256" key="6">
    <source>
        <dbReference type="ARBA" id="ARBA00023002"/>
    </source>
</evidence>
<dbReference type="PRINTS" id="PR01011">
    <property type="entry name" value="GLUTPROXDASE"/>
</dbReference>
<dbReference type="SUPFAM" id="SSF52833">
    <property type="entry name" value="Thioredoxin-like"/>
    <property type="match status" value="1"/>
</dbReference>
<keyword evidence="9" id="KW-1185">Reference proteome</keyword>
<dbReference type="PANTHER" id="PTHR11592">
    <property type="entry name" value="GLUTATHIONE PEROXIDASE"/>
    <property type="match status" value="1"/>
</dbReference>
<keyword evidence="3" id="KW-0964">Secreted</keyword>
<dbReference type="Gene3D" id="3.40.30.10">
    <property type="entry name" value="Glutaredoxin"/>
    <property type="match status" value="1"/>
</dbReference>
<dbReference type="Pfam" id="PF00255">
    <property type="entry name" value="GSHPx"/>
    <property type="match status" value="1"/>
</dbReference>
<gene>
    <name evidence="8" type="ORF">V1264_000283</name>
</gene>
<comment type="similarity">
    <text evidence="2 7">Belongs to the glutathione peroxidase family.</text>
</comment>
<dbReference type="EMBL" id="JBAMIC010000001">
    <property type="protein sequence ID" value="KAK7114178.1"/>
    <property type="molecule type" value="Genomic_DNA"/>
</dbReference>
<accession>A0AAN9BZI1</accession>
<comment type="subcellular location">
    <subcellularLocation>
        <location evidence="1">Secreted</location>
    </subcellularLocation>
</comment>
<dbReference type="PROSITE" id="PS51355">
    <property type="entry name" value="GLUTATHIONE_PEROXID_3"/>
    <property type="match status" value="1"/>
</dbReference>
<name>A0AAN9BZI1_9CAEN</name>
<dbReference type="AlphaFoldDB" id="A0AAN9BZI1"/>
<evidence type="ECO:0000313" key="8">
    <source>
        <dbReference type="EMBL" id="KAK7114178.1"/>
    </source>
</evidence>
<dbReference type="GO" id="GO:0006979">
    <property type="term" value="P:response to oxidative stress"/>
    <property type="evidence" value="ECO:0007669"/>
    <property type="project" value="InterPro"/>
</dbReference>